<dbReference type="AlphaFoldDB" id="A0AAW0H2Y6"/>
<keyword evidence="11" id="KW-0325">Glycoprotein</keyword>
<keyword evidence="12" id="KW-0807">Transducer</keyword>
<feature type="transmembrane region" description="Helical" evidence="13">
    <location>
        <begin position="17"/>
        <end position="43"/>
    </location>
</feature>
<evidence type="ECO:0000313" key="15">
    <source>
        <dbReference type="Proteomes" id="UP001488838"/>
    </source>
</evidence>
<evidence type="ECO:0000256" key="13">
    <source>
        <dbReference type="SAM" id="Phobius"/>
    </source>
</evidence>
<keyword evidence="4" id="KW-1003">Cell membrane</keyword>
<accession>A0AAW0H2Y6</accession>
<reference evidence="14 15" key="1">
    <citation type="journal article" date="2023" name="bioRxiv">
        <title>Conserved and derived expression patterns and positive selection on dental genes reveal complex evolutionary context of ever-growing rodent molars.</title>
        <authorList>
            <person name="Calamari Z.T."/>
            <person name="Song A."/>
            <person name="Cohen E."/>
            <person name="Akter M."/>
            <person name="Roy R.D."/>
            <person name="Hallikas O."/>
            <person name="Christensen M.M."/>
            <person name="Li P."/>
            <person name="Marangoni P."/>
            <person name="Jernvall J."/>
            <person name="Klein O.D."/>
        </authorList>
    </citation>
    <scope>NUCLEOTIDE SEQUENCE [LARGE SCALE GENOMIC DNA]</scope>
    <source>
        <strain evidence="14">V071</strain>
    </source>
</reference>
<dbReference type="InterPro" id="IPR004072">
    <property type="entry name" value="Vmron_rcpt_1"/>
</dbReference>
<keyword evidence="5" id="KW-0589">Pheromone response</keyword>
<keyword evidence="7 13" id="KW-1133">Transmembrane helix</keyword>
<comment type="subcellular location">
    <subcellularLocation>
        <location evidence="2">Cell membrane</location>
        <topology evidence="2">Multi-pass membrane protein</topology>
    </subcellularLocation>
</comment>
<evidence type="ECO:0000256" key="12">
    <source>
        <dbReference type="ARBA" id="ARBA00023224"/>
    </source>
</evidence>
<feature type="transmembrane region" description="Helical" evidence="13">
    <location>
        <begin position="261"/>
        <end position="282"/>
    </location>
</feature>
<keyword evidence="8" id="KW-0297">G-protein coupled receptor</keyword>
<feature type="transmembrane region" description="Helical" evidence="13">
    <location>
        <begin position="475"/>
        <end position="495"/>
    </location>
</feature>
<dbReference type="Pfam" id="PF03402">
    <property type="entry name" value="V1R"/>
    <property type="match status" value="2"/>
</dbReference>
<evidence type="ECO:0000256" key="11">
    <source>
        <dbReference type="ARBA" id="ARBA00023180"/>
    </source>
</evidence>
<feature type="transmembrane region" description="Helical" evidence="13">
    <location>
        <begin position="138"/>
        <end position="157"/>
    </location>
</feature>
<evidence type="ECO:0000256" key="5">
    <source>
        <dbReference type="ARBA" id="ARBA00022507"/>
    </source>
</evidence>
<keyword evidence="10" id="KW-0675">Receptor</keyword>
<evidence type="ECO:0000256" key="2">
    <source>
        <dbReference type="ARBA" id="ARBA00004651"/>
    </source>
</evidence>
<keyword evidence="6 13" id="KW-0812">Transmembrane</keyword>
<name>A0AAW0H2Y6_MYOGA</name>
<dbReference type="Gene3D" id="1.20.1070.10">
    <property type="entry name" value="Rhodopsin 7-helix transmembrane proteins"/>
    <property type="match status" value="2"/>
</dbReference>
<protein>
    <recommendedName>
        <fullName evidence="16">Vomeronasal type-1 receptor</fullName>
    </recommendedName>
</protein>
<evidence type="ECO:0000256" key="8">
    <source>
        <dbReference type="ARBA" id="ARBA00023040"/>
    </source>
</evidence>
<proteinExistence type="inferred from homology"/>
<keyword evidence="9 13" id="KW-0472">Membrane</keyword>
<dbReference type="EMBL" id="JBBHLL010001503">
    <property type="protein sequence ID" value="KAK7796019.1"/>
    <property type="molecule type" value="Genomic_DNA"/>
</dbReference>
<feature type="transmembrane region" description="Helical" evidence="13">
    <location>
        <begin position="231"/>
        <end position="255"/>
    </location>
</feature>
<dbReference type="GO" id="GO:0019236">
    <property type="term" value="P:response to pheromone"/>
    <property type="evidence" value="ECO:0007669"/>
    <property type="project" value="UniProtKB-KW"/>
</dbReference>
<feature type="transmembrane region" description="Helical" evidence="13">
    <location>
        <begin position="554"/>
        <end position="575"/>
    </location>
</feature>
<sequence>NPWTLTARTNGMAVTDVAIGVIFLSQTIIGILGNSYLLCHYLLFNFRGCRLKTTDHILMHLITANTLSLLCKGVPQAMAAFGLKDFLWDIGRKLLFYLHGVGRTVSISTTCFLSVFQAIVISPVDSTWAKCKLQATRYIGSSTCLTWILSLLLNIAFPLHTTGKFININITSLKDLEYCSAALPDVFFTLLMLWSSGSMVCILYRHKQRMKHIHRSNYSPRSSPVSRATKTILLLVSTFVCFYTVSCLLDIHLTLVYHPTWFMLNAASIASGCFPTVSSFLLMSNNSCEPSLCFQKFSSSRMSNLQNEGRRHGCRNHLLNTNFGWSFRQFLPCEHQLKAKDLILMHLTLANFLTLFCKGVPQTMVGFGVKSFPNDSGYKLLFYFHRVGRGVSFDSICLSSVFQAITIRSKHSSWAGIKIKAPQFIVPYIYLTWILSLLVNIDILEDMTGSLCNTNFTHPKDLIHYSFPWEEPGEILHVIYMTAPDAVCMVLMLWASSSMAQTEDAVHAQDQELPQILPLATRTILLLVSTFVFFYTLSSLFTIYLTFLLDPGRLVVNATGVFSMCFSCLSPFLLIRHGFSSSMLC</sequence>
<evidence type="ECO:0000256" key="4">
    <source>
        <dbReference type="ARBA" id="ARBA00022475"/>
    </source>
</evidence>
<evidence type="ECO:0008006" key="16">
    <source>
        <dbReference type="Google" id="ProtNLM"/>
    </source>
</evidence>
<evidence type="ECO:0000313" key="14">
    <source>
        <dbReference type="EMBL" id="KAK7796019.1"/>
    </source>
</evidence>
<comment type="similarity">
    <text evidence="3">Belongs to the G-protein coupled receptor 1 family.</text>
</comment>
<dbReference type="PANTHER" id="PTHR24062">
    <property type="entry name" value="VOMERONASAL TYPE-1 RECEPTOR"/>
    <property type="match status" value="1"/>
</dbReference>
<dbReference type="Proteomes" id="UP001488838">
    <property type="component" value="Unassembled WGS sequence"/>
</dbReference>
<evidence type="ECO:0000256" key="9">
    <source>
        <dbReference type="ARBA" id="ARBA00023136"/>
    </source>
</evidence>
<feature type="non-terminal residue" evidence="14">
    <location>
        <position position="1"/>
    </location>
</feature>
<comment type="caution">
    <text evidence="14">The sequence shown here is derived from an EMBL/GenBank/DDBJ whole genome shotgun (WGS) entry which is preliminary data.</text>
</comment>
<keyword evidence="15" id="KW-1185">Reference proteome</keyword>
<comment type="function">
    <text evidence="1">Putative pheromone receptor.</text>
</comment>
<feature type="non-terminal residue" evidence="14">
    <location>
        <position position="585"/>
    </location>
</feature>
<dbReference type="FunFam" id="1.20.1070.10:FF:000033">
    <property type="entry name" value="Vomeronasal type-1 receptor"/>
    <property type="match status" value="1"/>
</dbReference>
<evidence type="ECO:0000256" key="1">
    <source>
        <dbReference type="ARBA" id="ARBA00003878"/>
    </source>
</evidence>
<feature type="transmembrane region" description="Helical" evidence="13">
    <location>
        <begin position="524"/>
        <end position="548"/>
    </location>
</feature>
<feature type="transmembrane region" description="Helical" evidence="13">
    <location>
        <begin position="186"/>
        <end position="205"/>
    </location>
</feature>
<evidence type="ECO:0000256" key="10">
    <source>
        <dbReference type="ARBA" id="ARBA00023170"/>
    </source>
</evidence>
<evidence type="ECO:0000256" key="7">
    <source>
        <dbReference type="ARBA" id="ARBA00022989"/>
    </source>
</evidence>
<evidence type="ECO:0000256" key="6">
    <source>
        <dbReference type="ARBA" id="ARBA00022692"/>
    </source>
</evidence>
<dbReference type="GO" id="GO:0016503">
    <property type="term" value="F:pheromone receptor activity"/>
    <property type="evidence" value="ECO:0007669"/>
    <property type="project" value="InterPro"/>
</dbReference>
<dbReference type="SUPFAM" id="SSF81321">
    <property type="entry name" value="Family A G protein-coupled receptor-like"/>
    <property type="match status" value="2"/>
</dbReference>
<organism evidence="14 15">
    <name type="scientific">Myodes glareolus</name>
    <name type="common">Bank vole</name>
    <name type="synonym">Clethrionomys glareolus</name>
    <dbReference type="NCBI Taxonomy" id="447135"/>
    <lineage>
        <taxon>Eukaryota</taxon>
        <taxon>Metazoa</taxon>
        <taxon>Chordata</taxon>
        <taxon>Craniata</taxon>
        <taxon>Vertebrata</taxon>
        <taxon>Euteleostomi</taxon>
        <taxon>Mammalia</taxon>
        <taxon>Eutheria</taxon>
        <taxon>Euarchontoglires</taxon>
        <taxon>Glires</taxon>
        <taxon>Rodentia</taxon>
        <taxon>Myomorpha</taxon>
        <taxon>Muroidea</taxon>
        <taxon>Cricetidae</taxon>
        <taxon>Arvicolinae</taxon>
        <taxon>Myodes</taxon>
    </lineage>
</organism>
<evidence type="ECO:0000256" key="3">
    <source>
        <dbReference type="ARBA" id="ARBA00010663"/>
    </source>
</evidence>
<feature type="transmembrane region" description="Helical" evidence="13">
    <location>
        <begin position="424"/>
        <end position="441"/>
    </location>
</feature>
<gene>
    <name evidence="14" type="ORF">U0070_001787</name>
</gene>
<dbReference type="GO" id="GO:0005886">
    <property type="term" value="C:plasma membrane"/>
    <property type="evidence" value="ECO:0007669"/>
    <property type="project" value="UniProtKB-SubCell"/>
</dbReference>